<feature type="region of interest" description="Disordered" evidence="1">
    <location>
        <begin position="126"/>
        <end position="163"/>
    </location>
</feature>
<dbReference type="Proteomes" id="UP000712600">
    <property type="component" value="Unassembled WGS sequence"/>
</dbReference>
<feature type="region of interest" description="Disordered" evidence="1">
    <location>
        <begin position="82"/>
        <end position="101"/>
    </location>
</feature>
<organism evidence="2 3">
    <name type="scientific">Brassica cretica</name>
    <name type="common">Mustard</name>
    <dbReference type="NCBI Taxonomy" id="69181"/>
    <lineage>
        <taxon>Eukaryota</taxon>
        <taxon>Viridiplantae</taxon>
        <taxon>Streptophyta</taxon>
        <taxon>Embryophyta</taxon>
        <taxon>Tracheophyta</taxon>
        <taxon>Spermatophyta</taxon>
        <taxon>Magnoliopsida</taxon>
        <taxon>eudicotyledons</taxon>
        <taxon>Gunneridae</taxon>
        <taxon>Pentapetalae</taxon>
        <taxon>rosids</taxon>
        <taxon>malvids</taxon>
        <taxon>Brassicales</taxon>
        <taxon>Brassicaceae</taxon>
        <taxon>Brassiceae</taxon>
        <taxon>Brassica</taxon>
    </lineage>
</organism>
<proteinExistence type="predicted"/>
<evidence type="ECO:0000256" key="1">
    <source>
        <dbReference type="SAM" id="MobiDB-lite"/>
    </source>
</evidence>
<comment type="caution">
    <text evidence="2">The sequence shown here is derived from an EMBL/GenBank/DDBJ whole genome shotgun (WGS) entry which is preliminary data.</text>
</comment>
<dbReference type="AlphaFoldDB" id="A0A8S9SED7"/>
<gene>
    <name evidence="2" type="ORF">F2Q69_00035281</name>
</gene>
<feature type="compositionally biased region" description="Basic residues" evidence="1">
    <location>
        <begin position="84"/>
        <end position="95"/>
    </location>
</feature>
<protein>
    <submittedName>
        <fullName evidence="2">Uncharacterized protein</fullName>
    </submittedName>
</protein>
<sequence length="163" mass="17705">MHLICNCHDPNLGSSDIQRGPKPFPEAQEFELPEIVAGATSPTDRASLVPTVNRSSSYLTHGPCQPRPHREPQLKTTIVFLPPRRSRSHQPRRNRSPGEAVRAVRSFDVRARDVHAPPPEIVSIAIRRRRSAASAPPSSAITAGINSGKTPPPSSVAAGDRHQ</sequence>
<feature type="compositionally biased region" description="Low complexity" evidence="1">
    <location>
        <begin position="132"/>
        <end position="141"/>
    </location>
</feature>
<name>A0A8S9SED7_BRACR</name>
<reference evidence="2" key="1">
    <citation type="submission" date="2019-12" db="EMBL/GenBank/DDBJ databases">
        <title>Genome sequencing and annotation of Brassica cretica.</title>
        <authorList>
            <person name="Studholme D.J."/>
            <person name="Sarris P."/>
        </authorList>
    </citation>
    <scope>NUCLEOTIDE SEQUENCE</scope>
    <source>
        <strain evidence="2">PFS-109/04</strain>
        <tissue evidence="2">Leaf</tissue>
    </source>
</reference>
<accession>A0A8S9SED7</accession>
<dbReference type="EMBL" id="QGKX02000004">
    <property type="protein sequence ID" value="KAF3599826.1"/>
    <property type="molecule type" value="Genomic_DNA"/>
</dbReference>
<evidence type="ECO:0000313" key="2">
    <source>
        <dbReference type="EMBL" id="KAF3599826.1"/>
    </source>
</evidence>
<evidence type="ECO:0000313" key="3">
    <source>
        <dbReference type="Proteomes" id="UP000712600"/>
    </source>
</evidence>